<protein>
    <submittedName>
        <fullName evidence="2">Uncharacterized protein</fullName>
    </submittedName>
</protein>
<dbReference type="AlphaFoldDB" id="A0A0B2VXF9"/>
<evidence type="ECO:0000313" key="3">
    <source>
        <dbReference type="Proteomes" id="UP000031036"/>
    </source>
</evidence>
<evidence type="ECO:0000256" key="1">
    <source>
        <dbReference type="SAM" id="Phobius"/>
    </source>
</evidence>
<keyword evidence="1" id="KW-1133">Transmembrane helix</keyword>
<keyword evidence="1" id="KW-0472">Membrane</keyword>
<name>A0A0B2VXF9_TOXCA</name>
<organism evidence="2 3">
    <name type="scientific">Toxocara canis</name>
    <name type="common">Canine roundworm</name>
    <dbReference type="NCBI Taxonomy" id="6265"/>
    <lineage>
        <taxon>Eukaryota</taxon>
        <taxon>Metazoa</taxon>
        <taxon>Ecdysozoa</taxon>
        <taxon>Nematoda</taxon>
        <taxon>Chromadorea</taxon>
        <taxon>Rhabditida</taxon>
        <taxon>Spirurina</taxon>
        <taxon>Ascaridomorpha</taxon>
        <taxon>Ascaridoidea</taxon>
        <taxon>Toxocaridae</taxon>
        <taxon>Toxocara</taxon>
    </lineage>
</organism>
<dbReference type="EMBL" id="JPKZ01000633">
    <property type="protein sequence ID" value="KHN86323.1"/>
    <property type="molecule type" value="Genomic_DNA"/>
</dbReference>
<keyword evidence="1" id="KW-0812">Transmembrane</keyword>
<comment type="caution">
    <text evidence="2">The sequence shown here is derived from an EMBL/GenBank/DDBJ whole genome shotgun (WGS) entry which is preliminary data.</text>
</comment>
<accession>A0A0B2VXF9</accession>
<proteinExistence type="predicted"/>
<evidence type="ECO:0000313" key="2">
    <source>
        <dbReference type="EMBL" id="KHN86323.1"/>
    </source>
</evidence>
<gene>
    <name evidence="2" type="ORF">Tcan_00062</name>
</gene>
<keyword evidence="3" id="KW-1185">Reference proteome</keyword>
<dbReference type="Proteomes" id="UP000031036">
    <property type="component" value="Unassembled WGS sequence"/>
</dbReference>
<sequence>MQVLSLWSSSCKGNMNGYMWCVLIAVGATVSGYPSIDDSMIKITNDLFKLITKKIARASEEDPENVLLQLLSKVCFALLHNSIGFFVDSLGVLNDFFIN</sequence>
<feature type="transmembrane region" description="Helical" evidence="1">
    <location>
        <begin position="17"/>
        <end position="36"/>
    </location>
</feature>
<reference evidence="2 3" key="1">
    <citation type="submission" date="2014-11" db="EMBL/GenBank/DDBJ databases">
        <title>Genetic blueprint of the zoonotic pathogen Toxocara canis.</title>
        <authorList>
            <person name="Zhu X.-Q."/>
            <person name="Korhonen P.K."/>
            <person name="Cai H."/>
            <person name="Young N.D."/>
            <person name="Nejsum P."/>
            <person name="von Samson-Himmelstjerna G."/>
            <person name="Boag P.R."/>
            <person name="Tan P."/>
            <person name="Li Q."/>
            <person name="Min J."/>
            <person name="Yang Y."/>
            <person name="Wang X."/>
            <person name="Fang X."/>
            <person name="Hall R.S."/>
            <person name="Hofmann A."/>
            <person name="Sternberg P.W."/>
            <person name="Jex A.R."/>
            <person name="Gasser R.B."/>
        </authorList>
    </citation>
    <scope>NUCLEOTIDE SEQUENCE [LARGE SCALE GENOMIC DNA]</scope>
    <source>
        <strain evidence="2">PN_DK_2014</strain>
    </source>
</reference>